<evidence type="ECO:0000259" key="9">
    <source>
        <dbReference type="PROSITE" id="PS52029"/>
    </source>
</evidence>
<gene>
    <name evidence="10" type="ORF">BSZ37_07300</name>
</gene>
<dbReference type="PROSITE" id="PS52029">
    <property type="entry name" value="LD_TPASE"/>
    <property type="match status" value="1"/>
</dbReference>
<comment type="caution">
    <text evidence="10">The sequence shown here is derived from an EMBL/GenBank/DDBJ whole genome shotgun (WGS) entry which is preliminary data.</text>
</comment>
<evidence type="ECO:0000256" key="5">
    <source>
        <dbReference type="ARBA" id="ARBA00022984"/>
    </source>
</evidence>
<dbReference type="Gene3D" id="2.40.440.10">
    <property type="entry name" value="L,D-transpeptidase catalytic domain-like"/>
    <property type="match status" value="1"/>
</dbReference>
<evidence type="ECO:0000256" key="3">
    <source>
        <dbReference type="ARBA" id="ARBA00022679"/>
    </source>
</evidence>
<feature type="active site" description="Nucleophile" evidence="7">
    <location>
        <position position="294"/>
    </location>
</feature>
<dbReference type="PANTHER" id="PTHR41533:SF2">
    <property type="entry name" value="BLR7131 PROTEIN"/>
    <property type="match status" value="1"/>
</dbReference>
<keyword evidence="11" id="KW-1185">Reference proteome</keyword>
<dbReference type="GO" id="GO:0016740">
    <property type="term" value="F:transferase activity"/>
    <property type="evidence" value="ECO:0007669"/>
    <property type="project" value="UniProtKB-KW"/>
</dbReference>
<keyword evidence="8" id="KW-0732">Signal</keyword>
<dbReference type="Proteomes" id="UP000216339">
    <property type="component" value="Unassembled WGS sequence"/>
</dbReference>
<feature type="domain" description="L,D-TPase catalytic" evidence="9">
    <location>
        <begin position="143"/>
        <end position="321"/>
    </location>
</feature>
<dbReference type="Gene3D" id="1.10.101.10">
    <property type="entry name" value="PGBD-like superfamily/PGBD"/>
    <property type="match status" value="1"/>
</dbReference>
<dbReference type="CDD" id="cd16913">
    <property type="entry name" value="YkuD_like"/>
    <property type="match status" value="1"/>
</dbReference>
<evidence type="ECO:0000256" key="1">
    <source>
        <dbReference type="ARBA" id="ARBA00004752"/>
    </source>
</evidence>
<dbReference type="InterPro" id="IPR036365">
    <property type="entry name" value="PGBD-like_sf"/>
</dbReference>
<name>A0A271IZN4_9BACT</name>
<dbReference type="UniPathway" id="UPA00219"/>
<evidence type="ECO:0000256" key="8">
    <source>
        <dbReference type="SAM" id="SignalP"/>
    </source>
</evidence>
<evidence type="ECO:0000256" key="2">
    <source>
        <dbReference type="ARBA" id="ARBA00005992"/>
    </source>
</evidence>
<keyword evidence="3" id="KW-0808">Transferase</keyword>
<comment type="pathway">
    <text evidence="1 7">Cell wall biogenesis; peptidoglycan biosynthesis.</text>
</comment>
<dbReference type="InterPro" id="IPR052905">
    <property type="entry name" value="LD-transpeptidase_YkuD-like"/>
</dbReference>
<dbReference type="Pfam" id="PF01471">
    <property type="entry name" value="PG_binding_1"/>
    <property type="match status" value="1"/>
</dbReference>
<evidence type="ECO:0000256" key="7">
    <source>
        <dbReference type="PROSITE-ProRule" id="PRU01373"/>
    </source>
</evidence>
<proteinExistence type="inferred from homology"/>
<dbReference type="InterPro" id="IPR038063">
    <property type="entry name" value="Transpep_catalytic_dom"/>
</dbReference>
<keyword evidence="6 7" id="KW-0961">Cell wall biogenesis/degradation</keyword>
<dbReference type="SUPFAM" id="SSF141523">
    <property type="entry name" value="L,D-transpeptidase catalytic domain-like"/>
    <property type="match status" value="1"/>
</dbReference>
<feature type="active site" description="Proton donor/acceptor" evidence="7">
    <location>
        <position position="275"/>
    </location>
</feature>
<dbReference type="GO" id="GO:0009252">
    <property type="term" value="P:peptidoglycan biosynthetic process"/>
    <property type="evidence" value="ECO:0007669"/>
    <property type="project" value="UniProtKB-UniPathway"/>
</dbReference>
<dbReference type="Pfam" id="PF03734">
    <property type="entry name" value="YkuD"/>
    <property type="match status" value="1"/>
</dbReference>
<evidence type="ECO:0000256" key="6">
    <source>
        <dbReference type="ARBA" id="ARBA00023316"/>
    </source>
</evidence>
<dbReference type="GO" id="GO:0071555">
    <property type="term" value="P:cell wall organization"/>
    <property type="evidence" value="ECO:0007669"/>
    <property type="project" value="UniProtKB-UniRule"/>
</dbReference>
<protein>
    <recommendedName>
        <fullName evidence="9">L,D-TPase catalytic domain-containing protein</fullName>
    </recommendedName>
</protein>
<dbReference type="InterPro" id="IPR036366">
    <property type="entry name" value="PGBDSf"/>
</dbReference>
<feature type="signal peptide" evidence="8">
    <location>
        <begin position="1"/>
        <end position="19"/>
    </location>
</feature>
<accession>A0A271IZN4</accession>
<evidence type="ECO:0000256" key="4">
    <source>
        <dbReference type="ARBA" id="ARBA00022960"/>
    </source>
</evidence>
<dbReference type="AlphaFoldDB" id="A0A271IZN4"/>
<reference evidence="10 11" key="1">
    <citation type="submission" date="2016-11" db="EMBL/GenBank/DDBJ databases">
        <title>Study of marine rhodopsin-containing bacteria.</title>
        <authorList>
            <person name="Yoshizawa S."/>
            <person name="Kumagai Y."/>
            <person name="Kogure K."/>
        </authorList>
    </citation>
    <scope>NUCLEOTIDE SEQUENCE [LARGE SCALE GENOMIC DNA]</scope>
    <source>
        <strain evidence="10 11">SAORIC-28</strain>
    </source>
</reference>
<evidence type="ECO:0000313" key="10">
    <source>
        <dbReference type="EMBL" id="PAP76264.1"/>
    </source>
</evidence>
<evidence type="ECO:0000313" key="11">
    <source>
        <dbReference type="Proteomes" id="UP000216339"/>
    </source>
</evidence>
<comment type="similarity">
    <text evidence="2">Belongs to the YkuD family.</text>
</comment>
<dbReference type="GO" id="GO:0008360">
    <property type="term" value="P:regulation of cell shape"/>
    <property type="evidence" value="ECO:0007669"/>
    <property type="project" value="UniProtKB-UniRule"/>
</dbReference>
<dbReference type="EMBL" id="MQWD01000001">
    <property type="protein sequence ID" value="PAP76264.1"/>
    <property type="molecule type" value="Genomic_DNA"/>
</dbReference>
<dbReference type="InterPro" id="IPR005490">
    <property type="entry name" value="LD_TPept_cat_dom"/>
</dbReference>
<feature type="chain" id="PRO_5012199484" description="L,D-TPase catalytic domain-containing protein" evidence="8">
    <location>
        <begin position="20"/>
        <end position="364"/>
    </location>
</feature>
<keyword evidence="4 7" id="KW-0133">Cell shape</keyword>
<dbReference type="PANTHER" id="PTHR41533">
    <property type="entry name" value="L,D-TRANSPEPTIDASE HI_1667-RELATED"/>
    <property type="match status" value="1"/>
</dbReference>
<dbReference type="RefSeq" id="WP_095509912.1">
    <property type="nucleotide sequence ID" value="NZ_MQWD01000001.1"/>
</dbReference>
<dbReference type="InterPro" id="IPR002477">
    <property type="entry name" value="Peptidoglycan-bd-like"/>
</dbReference>
<dbReference type="GO" id="GO:0004180">
    <property type="term" value="F:carboxypeptidase activity"/>
    <property type="evidence" value="ECO:0007669"/>
    <property type="project" value="UniProtKB-ARBA"/>
</dbReference>
<keyword evidence="5 7" id="KW-0573">Peptidoglycan synthesis</keyword>
<organism evidence="10 11">
    <name type="scientific">Rubrivirga marina</name>
    <dbReference type="NCBI Taxonomy" id="1196024"/>
    <lineage>
        <taxon>Bacteria</taxon>
        <taxon>Pseudomonadati</taxon>
        <taxon>Rhodothermota</taxon>
        <taxon>Rhodothermia</taxon>
        <taxon>Rhodothermales</taxon>
        <taxon>Rubricoccaceae</taxon>
        <taxon>Rubrivirga</taxon>
    </lineage>
</organism>
<sequence>MARLILFALLAACAAVASATPPTARLADALDRYHAVAEAGGWGVIPDGPLVRPGEADVAQVPALRQRLRAEGVLGSAGVTGDVLDADLAAALRRTQARLGLDDDGIIGPKTRAALNVPAGHRARQIERSLAALDTLALPTSGRWVLVNVPEYRVRGFENGREAIAMKAVVGADADGWRTPRFSDEIEYLVFRPFWNVPTSIAVAELVPQGPERLAADGFELVRRFSPDAEVHPMTAENLQRLVDGHLLIRQAAGPSNALGLLKVMLPNAQNIYLHDTPAKAHFARDERALSHGCVRLERPAAMGAWLLEPQGWDEPAVASAMAEGGYRQVDLDRRVPVVIAYLAAWAGDDGAVWFASDPYGRLG</sequence>
<dbReference type="SUPFAM" id="SSF47090">
    <property type="entry name" value="PGBD-like"/>
    <property type="match status" value="1"/>
</dbReference>
<dbReference type="OrthoDB" id="9778545at2"/>